<keyword evidence="21" id="KW-1185">Reference proteome</keyword>
<dbReference type="InterPro" id="IPR041228">
    <property type="entry name" value="Dynein_C"/>
</dbReference>
<feature type="domain" description="Dynein heavy chain ATP-binding dynein motor region" evidence="17">
    <location>
        <begin position="29"/>
        <end position="247"/>
    </location>
</feature>
<reference evidence="20" key="3">
    <citation type="submission" date="2025-09" db="UniProtKB">
        <authorList>
            <consortium name="Ensembl"/>
        </authorList>
    </citation>
    <scope>IDENTIFICATION</scope>
</reference>
<evidence type="ECO:0000256" key="5">
    <source>
        <dbReference type="ARBA" id="ARBA00022737"/>
    </source>
</evidence>
<keyword evidence="7" id="KW-0067">ATP-binding</keyword>
<keyword evidence="9 14" id="KW-0175">Coiled coil</keyword>
<keyword evidence="5" id="KW-0677">Repeat</keyword>
<dbReference type="GO" id="GO:0008569">
    <property type="term" value="F:minus-end-directed microtubule motor activity"/>
    <property type="evidence" value="ECO:0007669"/>
    <property type="project" value="InterPro"/>
</dbReference>
<dbReference type="PANTHER" id="PTHR22878:SF68">
    <property type="entry name" value="DYNEIN HEAVY CHAIN 6, AXONEMAL-LIKE"/>
    <property type="match status" value="1"/>
</dbReference>
<dbReference type="GO" id="GO:0005524">
    <property type="term" value="F:ATP binding"/>
    <property type="evidence" value="ECO:0007669"/>
    <property type="project" value="UniProtKB-KW"/>
</dbReference>
<evidence type="ECO:0000259" key="17">
    <source>
        <dbReference type="Pfam" id="PF12781"/>
    </source>
</evidence>
<feature type="compositionally biased region" description="Polar residues" evidence="15">
    <location>
        <begin position="239"/>
        <end position="254"/>
    </location>
</feature>
<evidence type="ECO:0000256" key="8">
    <source>
        <dbReference type="ARBA" id="ARBA00023017"/>
    </source>
</evidence>
<evidence type="ECO:0000313" key="20">
    <source>
        <dbReference type="Ensembl" id="ENSSORP00005000824.1"/>
    </source>
</evidence>
<dbReference type="GO" id="GO:0045505">
    <property type="term" value="F:dynein intermediate chain binding"/>
    <property type="evidence" value="ECO:0007669"/>
    <property type="project" value="InterPro"/>
</dbReference>
<dbReference type="GO" id="GO:0051959">
    <property type="term" value="F:dynein light intermediate chain binding"/>
    <property type="evidence" value="ECO:0007669"/>
    <property type="project" value="InterPro"/>
</dbReference>
<dbReference type="InterPro" id="IPR027417">
    <property type="entry name" value="P-loop_NTPase"/>
</dbReference>
<dbReference type="FunFam" id="3.40.50.300:FF:000153">
    <property type="entry name" value="Dynein axonemal heavy chain 1"/>
    <property type="match status" value="1"/>
</dbReference>
<keyword evidence="3" id="KW-0963">Cytoplasm</keyword>
<dbReference type="Proteomes" id="UP000472271">
    <property type="component" value="Chromosome 3"/>
</dbReference>
<dbReference type="Gene3D" id="3.40.50.300">
    <property type="entry name" value="P-loop containing nucleotide triphosphate hydrolases"/>
    <property type="match status" value="2"/>
</dbReference>
<proteinExistence type="inferred from homology"/>
<evidence type="ECO:0000256" key="15">
    <source>
        <dbReference type="SAM" id="MobiDB-lite"/>
    </source>
</evidence>
<dbReference type="FunFam" id="1.10.8.1220:FF:000001">
    <property type="entry name" value="Dynein axonemal heavy chain 5"/>
    <property type="match status" value="1"/>
</dbReference>
<dbReference type="Pfam" id="PF18199">
    <property type="entry name" value="Dynein_C"/>
    <property type="match status" value="1"/>
</dbReference>
<feature type="coiled-coil region" evidence="14">
    <location>
        <begin position="195"/>
        <end position="222"/>
    </location>
</feature>
<feature type="domain" description="Dynein heavy chain AAA lid" evidence="18">
    <location>
        <begin position="627"/>
        <end position="769"/>
    </location>
</feature>
<dbReference type="Pfam" id="PF18198">
    <property type="entry name" value="AAA_lid_11"/>
    <property type="match status" value="1"/>
</dbReference>
<dbReference type="GO" id="GO:0007018">
    <property type="term" value="P:microtubule-based movement"/>
    <property type="evidence" value="ECO:0007669"/>
    <property type="project" value="InterPro"/>
</dbReference>
<dbReference type="AlphaFoldDB" id="A0A672Y9Y9"/>
<keyword evidence="13" id="KW-0966">Cell projection</keyword>
<evidence type="ECO:0000256" key="10">
    <source>
        <dbReference type="ARBA" id="ARBA00023069"/>
    </source>
</evidence>
<dbReference type="GO" id="GO:0005930">
    <property type="term" value="C:axoneme"/>
    <property type="evidence" value="ECO:0007669"/>
    <property type="project" value="UniProtKB-SubCell"/>
</dbReference>
<comment type="similarity">
    <text evidence="2">Belongs to the dynein heavy chain family.</text>
</comment>
<dbReference type="GO" id="GO:0005874">
    <property type="term" value="C:microtubule"/>
    <property type="evidence" value="ECO:0007669"/>
    <property type="project" value="UniProtKB-KW"/>
</dbReference>
<dbReference type="InterPro" id="IPR042219">
    <property type="entry name" value="AAA_lid_11_sf"/>
</dbReference>
<dbReference type="PANTHER" id="PTHR22878">
    <property type="entry name" value="DYNEIN HEAVY CHAIN 6, AXONEMAL-LIKE-RELATED"/>
    <property type="match status" value="1"/>
</dbReference>
<evidence type="ECO:0000259" key="18">
    <source>
        <dbReference type="Pfam" id="PF18198"/>
    </source>
</evidence>
<dbReference type="InterPro" id="IPR041658">
    <property type="entry name" value="AAA_lid_11"/>
</dbReference>
<dbReference type="Ensembl" id="ENSSORT00005000852.1">
    <property type="protein sequence ID" value="ENSSORP00005000824.1"/>
    <property type="gene ID" value="ENSSORG00005000514.1"/>
</dbReference>
<dbReference type="FunFam" id="3.40.50.300:FF:000049">
    <property type="entry name" value="Dynein, axonemal, heavy chain 5"/>
    <property type="match status" value="1"/>
</dbReference>
<reference evidence="20" key="2">
    <citation type="submission" date="2025-08" db="UniProtKB">
        <authorList>
            <consortium name="Ensembl"/>
        </authorList>
    </citation>
    <scope>IDENTIFICATION</scope>
</reference>
<comment type="subcellular location">
    <subcellularLocation>
        <location evidence="1">Cytoplasm</location>
        <location evidence="1">Cytoskeleton</location>
        <location evidence="1">Cilium axoneme</location>
    </subcellularLocation>
</comment>
<keyword evidence="4" id="KW-0493">Microtubule</keyword>
<evidence type="ECO:0008006" key="22">
    <source>
        <dbReference type="Google" id="ProtNLM"/>
    </source>
</evidence>
<evidence type="ECO:0000259" key="19">
    <source>
        <dbReference type="Pfam" id="PF18199"/>
    </source>
</evidence>
<dbReference type="InParanoid" id="A0A672Y9Y9"/>
<dbReference type="InterPro" id="IPR004273">
    <property type="entry name" value="Dynein_heavy_D6_P-loop"/>
</dbReference>
<keyword evidence="8" id="KW-0243">Dynein</keyword>
<keyword evidence="11" id="KW-0505">Motor protein</keyword>
<dbReference type="InterPro" id="IPR026983">
    <property type="entry name" value="DHC"/>
</dbReference>
<name>A0A672Y9Y9_9TELE</name>
<accession>A0A672Y9Y9</accession>
<evidence type="ECO:0000259" key="16">
    <source>
        <dbReference type="Pfam" id="PF03028"/>
    </source>
</evidence>
<feature type="domain" description="Dynein heavy chain region D6 P-loop" evidence="16">
    <location>
        <begin position="485"/>
        <end position="593"/>
    </location>
</feature>
<dbReference type="Gene3D" id="6.10.140.1060">
    <property type="match status" value="1"/>
</dbReference>
<evidence type="ECO:0000313" key="21">
    <source>
        <dbReference type="Proteomes" id="UP000472271"/>
    </source>
</evidence>
<keyword evidence="12" id="KW-0206">Cytoskeleton</keyword>
<evidence type="ECO:0000256" key="4">
    <source>
        <dbReference type="ARBA" id="ARBA00022701"/>
    </source>
</evidence>
<dbReference type="GO" id="GO:0031514">
    <property type="term" value="C:motile cilium"/>
    <property type="evidence" value="ECO:0007669"/>
    <property type="project" value="UniProtKB-ARBA"/>
</dbReference>
<dbReference type="Gene3D" id="1.10.8.1220">
    <property type="match status" value="1"/>
</dbReference>
<reference evidence="20" key="1">
    <citation type="submission" date="2019-06" db="EMBL/GenBank/DDBJ databases">
        <authorList>
            <consortium name="Wellcome Sanger Institute Data Sharing"/>
        </authorList>
    </citation>
    <scope>NUCLEOTIDE SEQUENCE [LARGE SCALE GENOMIC DNA]</scope>
</reference>
<keyword evidence="6" id="KW-0547">Nucleotide-binding</keyword>
<dbReference type="GO" id="GO:0030286">
    <property type="term" value="C:dynein complex"/>
    <property type="evidence" value="ECO:0007669"/>
    <property type="project" value="UniProtKB-KW"/>
</dbReference>
<evidence type="ECO:0000256" key="14">
    <source>
        <dbReference type="SAM" id="Coils"/>
    </source>
</evidence>
<evidence type="ECO:0000256" key="3">
    <source>
        <dbReference type="ARBA" id="ARBA00022490"/>
    </source>
</evidence>
<protein>
    <recommendedName>
        <fullName evidence="22">Dynein, axonemal, heavy chain 2</fullName>
    </recommendedName>
</protein>
<evidence type="ECO:0000256" key="6">
    <source>
        <dbReference type="ARBA" id="ARBA00022741"/>
    </source>
</evidence>
<evidence type="ECO:0000256" key="2">
    <source>
        <dbReference type="ARBA" id="ARBA00008887"/>
    </source>
</evidence>
<keyword evidence="10" id="KW-0969">Cilium</keyword>
<dbReference type="Gene3D" id="1.10.8.720">
    <property type="entry name" value="Region D6 of dynein motor"/>
    <property type="match status" value="1"/>
</dbReference>
<evidence type="ECO:0000256" key="7">
    <source>
        <dbReference type="ARBA" id="ARBA00022840"/>
    </source>
</evidence>
<evidence type="ECO:0000256" key="11">
    <source>
        <dbReference type="ARBA" id="ARBA00023175"/>
    </source>
</evidence>
<dbReference type="InterPro" id="IPR035706">
    <property type="entry name" value="AAA_9"/>
</dbReference>
<organism evidence="20 21">
    <name type="scientific">Sphaeramia orbicularis</name>
    <name type="common">orbiculate cardinalfish</name>
    <dbReference type="NCBI Taxonomy" id="375764"/>
    <lineage>
        <taxon>Eukaryota</taxon>
        <taxon>Metazoa</taxon>
        <taxon>Chordata</taxon>
        <taxon>Craniata</taxon>
        <taxon>Vertebrata</taxon>
        <taxon>Euteleostomi</taxon>
        <taxon>Actinopterygii</taxon>
        <taxon>Neopterygii</taxon>
        <taxon>Teleostei</taxon>
        <taxon>Neoteleostei</taxon>
        <taxon>Acanthomorphata</taxon>
        <taxon>Gobiaria</taxon>
        <taxon>Kurtiformes</taxon>
        <taxon>Apogonoidei</taxon>
        <taxon>Apogonidae</taxon>
        <taxon>Apogoninae</taxon>
        <taxon>Sphaeramia</taxon>
    </lineage>
</organism>
<evidence type="ECO:0000256" key="13">
    <source>
        <dbReference type="ARBA" id="ARBA00023273"/>
    </source>
</evidence>
<evidence type="ECO:0000256" key="9">
    <source>
        <dbReference type="ARBA" id="ARBA00023054"/>
    </source>
</evidence>
<evidence type="ECO:0000256" key="12">
    <source>
        <dbReference type="ARBA" id="ARBA00023212"/>
    </source>
</evidence>
<feature type="domain" description="Dynein heavy chain C-terminal" evidence="19">
    <location>
        <begin position="777"/>
        <end position="858"/>
    </location>
</feature>
<dbReference type="Pfam" id="PF12781">
    <property type="entry name" value="AAA_9"/>
    <property type="match status" value="1"/>
</dbReference>
<evidence type="ECO:0000256" key="1">
    <source>
        <dbReference type="ARBA" id="ARBA00004430"/>
    </source>
</evidence>
<feature type="region of interest" description="Disordered" evidence="15">
    <location>
        <begin position="239"/>
        <end position="259"/>
    </location>
</feature>
<dbReference type="Pfam" id="PF03028">
    <property type="entry name" value="Dynein_heavy"/>
    <property type="match status" value="1"/>
</dbReference>
<sequence length="867" mass="98999">FSPQLQDLEIPCSPEFNFADFLSKPIAVREWNVHGLPADGFSTENGVIVTRGSRWPLMVDPQGQALKWIKNIELKSVSLSTMPDYLQILENAIQLGNPVLLQNVQEHLDPSLNPVLNKSLTKTDGTLLLKLGNKEIEYRPEFRFYITTKLSNPHYTAEISTKTTIVNFAVNKQGLEAQLLGIVVRKERPELEEQKDSLVNSISSGKRSLQELEDEILRLLNESTGSLLDDEQLVNTLQTSKETSTEVSQQLESSEQTENEIDAAREAYRPCAQRASVLFCILNDMAHIDPVYQFSLDAYINLYIHSIKSSKRNNNLNKRIAILNDFHTDAVYRFTCRSLFEAHKLLFSFQICVKILEESGKLNMDEYGFFLRGGLKQMDNPCTSWLPESSWDNILTLEKLLSFHGITASFENRPKDWNLWFTSAEPDNATLPGNWENHLNEFQKMLVVRSLREDRVPFCVTSFISKNLGPRFVESPDLDMKESTCTTPLIFVLSPGVDPTAALRQLAEASGMSRDFHALSMGQGQAPIAKNLIKNGHWVFLANCHLSLSWMPELEKLVEQLEVEKPHSNFRLWLSSLPHPEFPITILQAGIKIATETPKGVKANMKRLYKLVTEERFNQCSKPANYRRLLFSLCFLHCILKERKKFLQLGWNKIYDFSDSDFEVRMSENLLSLYLNKSEEVPWGALRYLIGGVNYGGHVTDEWDRRLLTTYINDYFCDLCAMSEHTYALLSSLTYYYIPADGSWSSYIEHITTLPPTEQPEVFGLHPNADVTSRIVETRTLLDSLLSLQPQVTSPSVPGSGLSQEEKVRVNNRNVRRNIPGLIDHEATRTVLQENPLPLNVVLLQEMERYNALLDTIMYELFVYFCL</sequence>